<reference evidence="3" key="1">
    <citation type="journal article" date="2014" name="Int. J. Syst. Evol. Microbiol.">
        <title>Complete genome sequence of Corynebacterium casei LMG S-19264T (=DSM 44701T), isolated from a smear-ripened cheese.</title>
        <authorList>
            <consortium name="US DOE Joint Genome Institute (JGI-PGF)"/>
            <person name="Walter F."/>
            <person name="Albersmeier A."/>
            <person name="Kalinowski J."/>
            <person name="Ruckert C."/>
        </authorList>
    </citation>
    <scope>NUCLEOTIDE SEQUENCE</scope>
    <source>
        <strain evidence="3">CGMCC 1.15152</strain>
    </source>
</reference>
<dbReference type="InterPro" id="IPR036388">
    <property type="entry name" value="WH-like_DNA-bd_sf"/>
</dbReference>
<feature type="domain" description="Transcription regulator PadR C-terminal" evidence="2">
    <location>
        <begin position="95"/>
        <end position="174"/>
    </location>
</feature>
<evidence type="ECO:0000259" key="2">
    <source>
        <dbReference type="Pfam" id="PF10400"/>
    </source>
</evidence>
<dbReference type="InterPro" id="IPR005149">
    <property type="entry name" value="Tscrpt_reg_PadR_N"/>
</dbReference>
<dbReference type="Proteomes" id="UP000633205">
    <property type="component" value="Unassembled WGS sequence"/>
</dbReference>
<dbReference type="Gene3D" id="1.10.10.10">
    <property type="entry name" value="Winged helix-like DNA-binding domain superfamily/Winged helix DNA-binding domain"/>
    <property type="match status" value="1"/>
</dbReference>
<accession>A0A917DGU7</accession>
<gene>
    <name evidence="3" type="ORF">GCM10010915_17490</name>
</gene>
<keyword evidence="4" id="KW-1185">Reference proteome</keyword>
<dbReference type="PANTHER" id="PTHR43252:SF6">
    <property type="entry name" value="NEGATIVE TRANSCRIPTION REGULATOR PADR"/>
    <property type="match status" value="1"/>
</dbReference>
<dbReference type="SUPFAM" id="SSF46785">
    <property type="entry name" value="Winged helix' DNA-binding domain"/>
    <property type="match status" value="1"/>
</dbReference>
<dbReference type="EMBL" id="BMHO01000001">
    <property type="protein sequence ID" value="GGD37207.1"/>
    <property type="molecule type" value="Genomic_DNA"/>
</dbReference>
<protein>
    <recommendedName>
        <fullName evidence="5">PadR family transcriptional regulator</fullName>
    </recommendedName>
</protein>
<evidence type="ECO:0000259" key="1">
    <source>
        <dbReference type="Pfam" id="PF03551"/>
    </source>
</evidence>
<dbReference type="Pfam" id="PF03551">
    <property type="entry name" value="PadR"/>
    <property type="match status" value="1"/>
</dbReference>
<dbReference type="AlphaFoldDB" id="A0A917DGU7"/>
<organism evidence="3 4">
    <name type="scientific">Microbacterium faecale</name>
    <dbReference type="NCBI Taxonomy" id="1804630"/>
    <lineage>
        <taxon>Bacteria</taxon>
        <taxon>Bacillati</taxon>
        <taxon>Actinomycetota</taxon>
        <taxon>Actinomycetes</taxon>
        <taxon>Micrococcales</taxon>
        <taxon>Microbacteriaceae</taxon>
        <taxon>Microbacterium</taxon>
    </lineage>
</organism>
<evidence type="ECO:0008006" key="5">
    <source>
        <dbReference type="Google" id="ProtNLM"/>
    </source>
</evidence>
<evidence type="ECO:0000313" key="4">
    <source>
        <dbReference type="Proteomes" id="UP000633205"/>
    </source>
</evidence>
<sequence length="193" mass="21215">MTDKPLNTTAASLLGMLHDGPLSGWDLVAKAEDEIGAFWSLTRSQVYRELKTLSERGLIEAGRAGARDRRPYSLTGDGRAAFQEWLATEPQREVIRYPLLLRLRFGRFLSAEQIAALIRDAHAEHSTALESYFAERAAAEDAAARGVEIPGVDDFTLAVLDLGIRYEQAMVDWLALLPERIDVDGAANGSTAE</sequence>
<dbReference type="PANTHER" id="PTHR43252">
    <property type="entry name" value="TRANSCRIPTIONAL REGULATOR YQJI"/>
    <property type="match status" value="1"/>
</dbReference>
<reference evidence="3" key="2">
    <citation type="submission" date="2020-09" db="EMBL/GenBank/DDBJ databases">
        <authorList>
            <person name="Sun Q."/>
            <person name="Zhou Y."/>
        </authorList>
    </citation>
    <scope>NUCLEOTIDE SEQUENCE</scope>
    <source>
        <strain evidence="3">CGMCC 1.15152</strain>
    </source>
</reference>
<dbReference type="Pfam" id="PF10400">
    <property type="entry name" value="Vir_act_alpha_C"/>
    <property type="match status" value="1"/>
</dbReference>
<dbReference type="Gene3D" id="6.10.140.190">
    <property type="match status" value="1"/>
</dbReference>
<feature type="domain" description="Transcription regulator PadR N-terminal" evidence="1">
    <location>
        <begin position="13"/>
        <end position="84"/>
    </location>
</feature>
<dbReference type="InterPro" id="IPR018309">
    <property type="entry name" value="Tscrpt_reg_PadR_C"/>
</dbReference>
<dbReference type="RefSeq" id="WP_188711875.1">
    <property type="nucleotide sequence ID" value="NZ_BMHO01000001.1"/>
</dbReference>
<evidence type="ECO:0000313" key="3">
    <source>
        <dbReference type="EMBL" id="GGD37207.1"/>
    </source>
</evidence>
<comment type="caution">
    <text evidence="3">The sequence shown here is derived from an EMBL/GenBank/DDBJ whole genome shotgun (WGS) entry which is preliminary data.</text>
</comment>
<dbReference type="InterPro" id="IPR036390">
    <property type="entry name" value="WH_DNA-bd_sf"/>
</dbReference>
<name>A0A917DGU7_9MICO</name>
<proteinExistence type="predicted"/>